<gene>
    <name evidence="1" type="ORF">LOK49_LG10G00543</name>
</gene>
<evidence type="ECO:0000313" key="2">
    <source>
        <dbReference type="Proteomes" id="UP001060215"/>
    </source>
</evidence>
<proteinExistence type="predicted"/>
<evidence type="ECO:0000313" key="1">
    <source>
        <dbReference type="EMBL" id="KAI7998772.1"/>
    </source>
</evidence>
<protein>
    <submittedName>
        <fullName evidence="1">F-box/FBD/LRR-repeat protein</fullName>
    </submittedName>
</protein>
<accession>A0ACC0GCA9</accession>
<organism evidence="1 2">
    <name type="scientific">Camellia lanceoleosa</name>
    <dbReference type="NCBI Taxonomy" id="1840588"/>
    <lineage>
        <taxon>Eukaryota</taxon>
        <taxon>Viridiplantae</taxon>
        <taxon>Streptophyta</taxon>
        <taxon>Embryophyta</taxon>
        <taxon>Tracheophyta</taxon>
        <taxon>Spermatophyta</taxon>
        <taxon>Magnoliopsida</taxon>
        <taxon>eudicotyledons</taxon>
        <taxon>Gunneridae</taxon>
        <taxon>Pentapetalae</taxon>
        <taxon>asterids</taxon>
        <taxon>Ericales</taxon>
        <taxon>Theaceae</taxon>
        <taxon>Camellia</taxon>
    </lineage>
</organism>
<reference evidence="1 2" key="1">
    <citation type="journal article" date="2022" name="Plant J.">
        <title>Chromosome-level genome of Camellia lanceoleosa provides a valuable resource for understanding genome evolution and self-incompatibility.</title>
        <authorList>
            <person name="Gong W."/>
            <person name="Xiao S."/>
            <person name="Wang L."/>
            <person name="Liao Z."/>
            <person name="Chang Y."/>
            <person name="Mo W."/>
            <person name="Hu G."/>
            <person name="Li W."/>
            <person name="Zhao G."/>
            <person name="Zhu H."/>
            <person name="Hu X."/>
            <person name="Ji K."/>
            <person name="Xiang X."/>
            <person name="Song Q."/>
            <person name="Yuan D."/>
            <person name="Jin S."/>
            <person name="Zhang L."/>
        </authorList>
    </citation>
    <scope>NUCLEOTIDE SEQUENCE [LARGE SCALE GENOMIC DNA]</scope>
    <source>
        <strain evidence="1">SQ_2022a</strain>
    </source>
</reference>
<dbReference type="EMBL" id="CM045767">
    <property type="protein sequence ID" value="KAI7998772.1"/>
    <property type="molecule type" value="Genomic_DNA"/>
</dbReference>
<keyword evidence="2" id="KW-1185">Reference proteome</keyword>
<name>A0ACC0GCA9_9ERIC</name>
<comment type="caution">
    <text evidence="1">The sequence shown here is derived from an EMBL/GenBank/DDBJ whole genome shotgun (WGS) entry which is preliminary data.</text>
</comment>
<dbReference type="Proteomes" id="UP001060215">
    <property type="component" value="Chromosome 10"/>
</dbReference>
<sequence>MALCRDEVLVKRFFHRSPPARSILVPIETRSNRAVPTGDRFSTLPVEIKLNILEHIPFEEAARTSILSSTSNWSEHSQVILDKLLFEERGRWIALHPTAWVNKVTEILTIHREGLIPIRKFILHIPDMQFNWALYINIWISFLSSNGIKELSVDNWNIITYKLSSFLLECYELTRLMLRNCIFKQPVEGFRNLEFLRLEKIAFGSDIVGDVTLSTPSLVQAELVDCMGFRYLNIHAPELKNFVVASSDRMSRHDLNQVKLKMARPTRYRHCRKPGYRLEFFFCPHNDTKFVFCSRSQRAGR</sequence>